<proteinExistence type="predicted"/>
<dbReference type="PANTHER" id="PTHR13568">
    <property type="entry name" value="FAM11A, B PROTEIN"/>
    <property type="match status" value="1"/>
</dbReference>
<feature type="transmembrane region" description="Helical" evidence="2">
    <location>
        <begin position="208"/>
        <end position="228"/>
    </location>
</feature>
<feature type="transmembrane region" description="Helical" evidence="2">
    <location>
        <begin position="234"/>
        <end position="252"/>
    </location>
</feature>
<protein>
    <recommendedName>
        <fullName evidence="3">J domain-containing protein</fullName>
    </recommendedName>
</protein>
<reference evidence="4" key="1">
    <citation type="submission" date="2021-01" db="EMBL/GenBank/DDBJ databases">
        <authorList>
            <person name="Corre E."/>
            <person name="Pelletier E."/>
            <person name="Niang G."/>
            <person name="Scheremetjew M."/>
            <person name="Finn R."/>
            <person name="Kale V."/>
            <person name="Holt S."/>
            <person name="Cochrane G."/>
            <person name="Meng A."/>
            <person name="Brown T."/>
            <person name="Cohen L."/>
        </authorList>
    </citation>
    <scope>NUCLEOTIDE SEQUENCE</scope>
    <source>
        <strain evidence="4">GSO104</strain>
    </source>
</reference>
<dbReference type="SUPFAM" id="SSF46565">
    <property type="entry name" value="Chaperone J-domain"/>
    <property type="match status" value="1"/>
</dbReference>
<dbReference type="Pfam" id="PF00226">
    <property type="entry name" value="DnaJ"/>
    <property type="match status" value="1"/>
</dbReference>
<feature type="transmembrane region" description="Helical" evidence="2">
    <location>
        <begin position="339"/>
        <end position="360"/>
    </location>
</feature>
<evidence type="ECO:0000259" key="3">
    <source>
        <dbReference type="PROSITE" id="PS50076"/>
    </source>
</evidence>
<dbReference type="Gene3D" id="1.10.287.110">
    <property type="entry name" value="DnaJ domain"/>
    <property type="match status" value="1"/>
</dbReference>
<dbReference type="PRINTS" id="PR00625">
    <property type="entry name" value="JDOMAIN"/>
</dbReference>
<feature type="transmembrane region" description="Helical" evidence="2">
    <location>
        <begin position="316"/>
        <end position="333"/>
    </location>
</feature>
<dbReference type="PROSITE" id="PS50076">
    <property type="entry name" value="DNAJ_2"/>
    <property type="match status" value="1"/>
</dbReference>
<organism evidence="4">
    <name type="scientific">Ditylum brightwellii</name>
    <dbReference type="NCBI Taxonomy" id="49249"/>
    <lineage>
        <taxon>Eukaryota</taxon>
        <taxon>Sar</taxon>
        <taxon>Stramenopiles</taxon>
        <taxon>Ochrophyta</taxon>
        <taxon>Bacillariophyta</taxon>
        <taxon>Mediophyceae</taxon>
        <taxon>Lithodesmiophycidae</taxon>
        <taxon>Lithodesmiales</taxon>
        <taxon>Lithodesmiaceae</taxon>
        <taxon>Ditylum</taxon>
    </lineage>
</organism>
<feature type="region of interest" description="Disordered" evidence="1">
    <location>
        <begin position="379"/>
        <end position="407"/>
    </location>
</feature>
<keyword evidence="2" id="KW-1133">Transmembrane helix</keyword>
<dbReference type="InterPro" id="IPR036869">
    <property type="entry name" value="J_dom_sf"/>
</dbReference>
<gene>
    <name evidence="4" type="ORF">DBRI00130_LOCUS510</name>
</gene>
<accession>A0A7S4UY41</accession>
<evidence type="ECO:0000313" key="4">
    <source>
        <dbReference type="EMBL" id="CAE4578802.1"/>
    </source>
</evidence>
<feature type="domain" description="J" evidence="3">
    <location>
        <begin position="25"/>
        <end position="95"/>
    </location>
</feature>
<dbReference type="CDD" id="cd06257">
    <property type="entry name" value="DnaJ"/>
    <property type="match status" value="1"/>
</dbReference>
<feature type="region of interest" description="Disordered" evidence="1">
    <location>
        <begin position="582"/>
        <end position="607"/>
    </location>
</feature>
<dbReference type="Pfam" id="PF10269">
    <property type="entry name" value="Tmemb_185A"/>
    <property type="match status" value="1"/>
</dbReference>
<dbReference type="AlphaFoldDB" id="A0A7S4UY41"/>
<evidence type="ECO:0000256" key="1">
    <source>
        <dbReference type="SAM" id="MobiDB-lite"/>
    </source>
</evidence>
<dbReference type="PANTHER" id="PTHR13568:SF9">
    <property type="entry name" value="TRANSMEMBRANE PROTEIN 203"/>
    <property type="match status" value="1"/>
</dbReference>
<feature type="transmembrane region" description="Helical" evidence="2">
    <location>
        <begin position="128"/>
        <end position="155"/>
    </location>
</feature>
<dbReference type="PROSITE" id="PS00636">
    <property type="entry name" value="DNAJ_1"/>
    <property type="match status" value="1"/>
</dbReference>
<dbReference type="InterPro" id="IPR018253">
    <property type="entry name" value="DnaJ_domain_CS"/>
</dbReference>
<dbReference type="InterPro" id="IPR019396">
    <property type="entry name" value="TM_Fragile-X-F-assoc"/>
</dbReference>
<feature type="region of interest" description="Disordered" evidence="1">
    <location>
        <begin position="486"/>
        <end position="539"/>
    </location>
</feature>
<evidence type="ECO:0000256" key="2">
    <source>
        <dbReference type="SAM" id="Phobius"/>
    </source>
</evidence>
<keyword evidence="2" id="KW-0472">Membrane</keyword>
<dbReference type="InterPro" id="IPR001623">
    <property type="entry name" value="DnaJ_domain"/>
</dbReference>
<sequence>MRCDLTFFLCCCKSFLGSKNGGEEDFYELLGLEHDASPEEIKRAYKRQSLQMHPDKLAQRGKQVTEADQARFTRMKEAYEVLSDPHKRRTYDAVGERGMKWIEEPFSLDPQELAHNFATSSALDRSKIFLIFVVIAVIIFLLPVLVCLMVDGHLGPSAEWTTVLTPLWIWDLVILFYHFRVIMMGPFKKPDHIPQEEWVDPLPMPKRIFSLFRFCLLVIFEILVALRLDDAFQWKWYFIFIPLYIWECTMVYKKVPLAKMRIVTVEDLENALGKPFAEFTQAEKDLISKKYTVVPSTSSPQFEAAYKVKTRARQDVVKLIFRVVFIIFLVFQLDTEMDMNWWVVFVPLWLMSFCICFANCQNFAEVQAMAMEKDPELFGEKKNNDNEESASSYGAMGSEKKKRPLTNEEKEELKAQVMHSGYRMISSCCSQSFILLIACLFVGKIQGAGFSALWIISPLLMVAGIILCCLGCTIFCVTEVSDEVEFDTGDSTGNQPAPAPAPAGADYEPPKMPSENKSRETPLEPENDPDVPTSTWDPERGQVWIEPETKPLPYNRAFQATSSLTAAAESAVLAVASIAKSISKDHGQPSTDRVEPLERCSTIEELD</sequence>
<dbReference type="SMART" id="SM00271">
    <property type="entry name" value="DnaJ"/>
    <property type="match status" value="1"/>
</dbReference>
<keyword evidence="2" id="KW-0812">Transmembrane</keyword>
<feature type="transmembrane region" description="Helical" evidence="2">
    <location>
        <begin position="167"/>
        <end position="187"/>
    </location>
</feature>
<dbReference type="EMBL" id="HBNS01000641">
    <property type="protein sequence ID" value="CAE4578802.1"/>
    <property type="molecule type" value="Transcribed_RNA"/>
</dbReference>
<name>A0A7S4UY41_9STRA</name>
<feature type="transmembrane region" description="Helical" evidence="2">
    <location>
        <begin position="455"/>
        <end position="477"/>
    </location>
</feature>